<dbReference type="PANTHER" id="PTHR30614:SF42">
    <property type="entry name" value="GLUTAMATE_ASPARTATE IMPORT PERMEASE PROTEIN GLTJ"/>
    <property type="match status" value="1"/>
</dbReference>
<name>A0A847S3I6_9NEIS</name>
<dbReference type="InterPro" id="IPR035906">
    <property type="entry name" value="MetI-like_sf"/>
</dbReference>
<keyword evidence="4" id="KW-1003">Cell membrane</keyword>
<dbReference type="Proteomes" id="UP000587991">
    <property type="component" value="Unassembled WGS sequence"/>
</dbReference>
<dbReference type="EMBL" id="JABAIM010000003">
    <property type="protein sequence ID" value="NLR76331.1"/>
    <property type="molecule type" value="Genomic_DNA"/>
</dbReference>
<protein>
    <submittedName>
        <fullName evidence="10">Amino acid ABC transporter permease</fullName>
    </submittedName>
</protein>
<evidence type="ECO:0000256" key="3">
    <source>
        <dbReference type="ARBA" id="ARBA00022448"/>
    </source>
</evidence>
<keyword evidence="11" id="KW-1185">Reference proteome</keyword>
<keyword evidence="5 8" id="KW-0812">Transmembrane</keyword>
<dbReference type="SUPFAM" id="SSF161098">
    <property type="entry name" value="MetI-like"/>
    <property type="match status" value="1"/>
</dbReference>
<dbReference type="PROSITE" id="PS50928">
    <property type="entry name" value="ABC_TM1"/>
    <property type="match status" value="1"/>
</dbReference>
<dbReference type="Pfam" id="PF00528">
    <property type="entry name" value="BPD_transp_1"/>
    <property type="match status" value="1"/>
</dbReference>
<dbReference type="Gene3D" id="1.10.3720.10">
    <property type="entry name" value="MetI-like"/>
    <property type="match status" value="1"/>
</dbReference>
<dbReference type="GO" id="GO:0006865">
    <property type="term" value="P:amino acid transport"/>
    <property type="evidence" value="ECO:0007669"/>
    <property type="project" value="TreeGrafter"/>
</dbReference>
<comment type="similarity">
    <text evidence="2">Belongs to the binding-protein-dependent transport system permease family. HisMQ subfamily.</text>
</comment>
<evidence type="ECO:0000256" key="4">
    <source>
        <dbReference type="ARBA" id="ARBA00022475"/>
    </source>
</evidence>
<feature type="transmembrane region" description="Helical" evidence="8">
    <location>
        <begin position="204"/>
        <end position="222"/>
    </location>
</feature>
<sequence length="244" mass="26819">MDMNWGVFLEESPTGDGPYWKLALDGAKWTVLVSLGGWAIALLVGSLIGILRTVPNKLLVWLGDAYVELFRNIPLLVQLFLWFFVLPEVLPEAVGRWLKQDLPYPELTTAIIGLGLFTAARVAVQVSAGIKSLPRGQAAAGLALGFTRTEVYLKILLPQAFRIIIPPLTSEFMSIFKNSSVALGIGLTELVFQMRQMVEYSSVVIETIAVYTLIYIALALIVNRFMAWLERAVRIPGLIAGGGK</sequence>
<evidence type="ECO:0000256" key="2">
    <source>
        <dbReference type="ARBA" id="ARBA00010072"/>
    </source>
</evidence>
<keyword evidence="6 8" id="KW-1133">Transmembrane helix</keyword>
<dbReference type="InterPro" id="IPR010065">
    <property type="entry name" value="AA_ABC_transptr_permease_3TM"/>
</dbReference>
<reference evidence="10 11" key="1">
    <citation type="submission" date="2020-04" db="EMBL/GenBank/DDBJ databases">
        <title>Draft genome of Leeia sp. IMCC25680.</title>
        <authorList>
            <person name="Song J."/>
            <person name="Cho J.-C."/>
        </authorList>
    </citation>
    <scope>NUCLEOTIDE SEQUENCE [LARGE SCALE GENOMIC DNA]</scope>
    <source>
        <strain evidence="10 11">IMCC25680</strain>
    </source>
</reference>
<evidence type="ECO:0000313" key="11">
    <source>
        <dbReference type="Proteomes" id="UP000587991"/>
    </source>
</evidence>
<dbReference type="AlphaFoldDB" id="A0A847S3I6"/>
<dbReference type="GO" id="GO:0043190">
    <property type="term" value="C:ATP-binding cassette (ABC) transporter complex"/>
    <property type="evidence" value="ECO:0007669"/>
    <property type="project" value="InterPro"/>
</dbReference>
<accession>A0A847S3I6</accession>
<feature type="domain" description="ABC transmembrane type-1" evidence="9">
    <location>
        <begin position="27"/>
        <end position="226"/>
    </location>
</feature>
<gene>
    <name evidence="10" type="ORF">HF682_14285</name>
</gene>
<dbReference type="InterPro" id="IPR000515">
    <property type="entry name" value="MetI-like"/>
</dbReference>
<evidence type="ECO:0000256" key="8">
    <source>
        <dbReference type="RuleBase" id="RU363032"/>
    </source>
</evidence>
<dbReference type="GO" id="GO:0022857">
    <property type="term" value="F:transmembrane transporter activity"/>
    <property type="evidence" value="ECO:0007669"/>
    <property type="project" value="InterPro"/>
</dbReference>
<dbReference type="InterPro" id="IPR043429">
    <property type="entry name" value="ArtM/GltK/GlnP/TcyL/YhdX-like"/>
</dbReference>
<keyword evidence="7 8" id="KW-0472">Membrane</keyword>
<evidence type="ECO:0000256" key="7">
    <source>
        <dbReference type="ARBA" id="ARBA00023136"/>
    </source>
</evidence>
<comment type="subcellular location">
    <subcellularLocation>
        <location evidence="1">Cell inner membrane</location>
        <topology evidence="1">Multi-pass membrane protein</topology>
    </subcellularLocation>
    <subcellularLocation>
        <location evidence="8">Cell membrane</location>
        <topology evidence="8">Multi-pass membrane protein</topology>
    </subcellularLocation>
</comment>
<keyword evidence="3 8" id="KW-0813">Transport</keyword>
<feature type="transmembrane region" description="Helical" evidence="8">
    <location>
        <begin position="29"/>
        <end position="51"/>
    </location>
</feature>
<evidence type="ECO:0000313" key="10">
    <source>
        <dbReference type="EMBL" id="NLR76331.1"/>
    </source>
</evidence>
<comment type="caution">
    <text evidence="10">The sequence shown here is derived from an EMBL/GenBank/DDBJ whole genome shotgun (WGS) entry which is preliminary data.</text>
</comment>
<evidence type="ECO:0000256" key="6">
    <source>
        <dbReference type="ARBA" id="ARBA00022989"/>
    </source>
</evidence>
<organism evidence="10 11">
    <name type="scientific">Leeia aquatica</name>
    <dbReference type="NCBI Taxonomy" id="2725557"/>
    <lineage>
        <taxon>Bacteria</taxon>
        <taxon>Pseudomonadati</taxon>
        <taxon>Pseudomonadota</taxon>
        <taxon>Betaproteobacteria</taxon>
        <taxon>Neisseriales</taxon>
        <taxon>Leeiaceae</taxon>
        <taxon>Leeia</taxon>
    </lineage>
</organism>
<dbReference type="CDD" id="cd06261">
    <property type="entry name" value="TM_PBP2"/>
    <property type="match status" value="1"/>
</dbReference>
<evidence type="ECO:0000256" key="5">
    <source>
        <dbReference type="ARBA" id="ARBA00022692"/>
    </source>
</evidence>
<dbReference type="NCBIfam" id="TIGR01726">
    <property type="entry name" value="HEQRo_perm_3TM"/>
    <property type="match status" value="1"/>
</dbReference>
<evidence type="ECO:0000259" key="9">
    <source>
        <dbReference type="PROSITE" id="PS50928"/>
    </source>
</evidence>
<dbReference type="PANTHER" id="PTHR30614">
    <property type="entry name" value="MEMBRANE COMPONENT OF AMINO ACID ABC TRANSPORTER"/>
    <property type="match status" value="1"/>
</dbReference>
<evidence type="ECO:0000256" key="1">
    <source>
        <dbReference type="ARBA" id="ARBA00004429"/>
    </source>
</evidence>
<proteinExistence type="inferred from homology"/>